<reference evidence="2" key="1">
    <citation type="submission" date="2014-11" db="EMBL/GenBank/DDBJ databases">
        <authorList>
            <person name="Amaro Gonzalez C."/>
        </authorList>
    </citation>
    <scope>NUCLEOTIDE SEQUENCE</scope>
</reference>
<accession>A0A0E9WR48</accession>
<reference evidence="2" key="2">
    <citation type="journal article" date="2015" name="Fish Shellfish Immunol.">
        <title>Early steps in the European eel (Anguilla anguilla)-Vibrio vulnificus interaction in the gills: Role of the RtxA13 toxin.</title>
        <authorList>
            <person name="Callol A."/>
            <person name="Pajuelo D."/>
            <person name="Ebbesson L."/>
            <person name="Teles M."/>
            <person name="MacKenzie S."/>
            <person name="Amaro C."/>
        </authorList>
    </citation>
    <scope>NUCLEOTIDE SEQUENCE</scope>
</reference>
<evidence type="ECO:0000256" key="1">
    <source>
        <dbReference type="SAM" id="MobiDB-lite"/>
    </source>
</evidence>
<evidence type="ECO:0000313" key="2">
    <source>
        <dbReference type="EMBL" id="JAH92837.1"/>
    </source>
</evidence>
<organism evidence="2">
    <name type="scientific">Anguilla anguilla</name>
    <name type="common">European freshwater eel</name>
    <name type="synonym">Muraena anguilla</name>
    <dbReference type="NCBI Taxonomy" id="7936"/>
    <lineage>
        <taxon>Eukaryota</taxon>
        <taxon>Metazoa</taxon>
        <taxon>Chordata</taxon>
        <taxon>Craniata</taxon>
        <taxon>Vertebrata</taxon>
        <taxon>Euteleostomi</taxon>
        <taxon>Actinopterygii</taxon>
        <taxon>Neopterygii</taxon>
        <taxon>Teleostei</taxon>
        <taxon>Anguilliformes</taxon>
        <taxon>Anguillidae</taxon>
        <taxon>Anguilla</taxon>
    </lineage>
</organism>
<feature type="region of interest" description="Disordered" evidence="1">
    <location>
        <begin position="16"/>
        <end position="35"/>
    </location>
</feature>
<protein>
    <submittedName>
        <fullName evidence="2">Uncharacterized protein</fullName>
    </submittedName>
</protein>
<name>A0A0E9WR48_ANGAN</name>
<sequence length="35" mass="3932">MEKKIVRTHEAFRGIQHKAQHLNRSSTADVTSTPG</sequence>
<proteinExistence type="predicted"/>
<feature type="compositionally biased region" description="Polar residues" evidence="1">
    <location>
        <begin position="22"/>
        <end position="35"/>
    </location>
</feature>
<dbReference type="AlphaFoldDB" id="A0A0E9WR48"/>
<dbReference type="EMBL" id="GBXM01015740">
    <property type="protein sequence ID" value="JAH92837.1"/>
    <property type="molecule type" value="Transcribed_RNA"/>
</dbReference>